<feature type="domain" description="GTP cyclohydrolase II" evidence="10">
    <location>
        <begin position="14"/>
        <end position="174"/>
    </location>
</feature>
<feature type="binding site" evidence="9">
    <location>
        <position position="157"/>
    </location>
    <ligand>
        <name>GTP</name>
        <dbReference type="ChEBI" id="CHEBI:37565"/>
    </ligand>
</feature>
<dbReference type="Gene3D" id="3.40.50.10990">
    <property type="entry name" value="GTP cyclohydrolase II"/>
    <property type="match status" value="1"/>
</dbReference>
<dbReference type="Pfam" id="PF01872">
    <property type="entry name" value="RibD_C"/>
    <property type="match status" value="1"/>
</dbReference>
<dbReference type="EMBL" id="BAAAVV010000004">
    <property type="protein sequence ID" value="GAA3168332.1"/>
    <property type="molecule type" value="Genomic_DNA"/>
</dbReference>
<gene>
    <name evidence="9 12" type="primary">ribA</name>
    <name evidence="12" type="ORF">GCM10010531_21470</name>
</gene>
<dbReference type="SUPFAM" id="SSF53597">
    <property type="entry name" value="Dihydrofolate reductase-like"/>
    <property type="match status" value="1"/>
</dbReference>
<keyword evidence="5 9" id="KW-0378">Hydrolase</keyword>
<sequence length="448" mass="47160">MLPAPRHGHRPREVASAPIPTPYGQFQARAFETPSGHVHLALVAGEIDDGESLLTRLHSECLTGDAFGSLRCDCGVQLRSALRTVAAEGRGIVLYLGGHEGRGIGLVDKLRAYVQQDLGADTVDANLQLGLHADARDYGEAADVLTALGVRSVRLLSNNPAKAAGLRGGGVAVESLRPLRTSAHRRNRAYLETKEARLGHLRPTGPAPAELAEVPVDVARLLGPLRPRADRPAVVVKYAQTLDGRIATRTGDARWISGESERRVAHGMRAGCDAVLIGARTLLHDDPQLTVRMVPGASPLRVVLDSTLRTPPTAKVLSDDAATLILCRPGADPVRRRELAATGASVREVPEDADGVQIDAVLALLRSSGVASLLVEGGGRVITSLLRAGAVDRLVVSLSPTIIGAGVEAVGGLGIDRIADGIRLTDRSVHLAGDDVLLAFDVQQRPGL</sequence>
<keyword evidence="13" id="KW-1185">Reference proteome</keyword>
<evidence type="ECO:0000313" key="13">
    <source>
        <dbReference type="Proteomes" id="UP001499924"/>
    </source>
</evidence>
<keyword evidence="6 9" id="KW-0862">Zinc</keyword>
<dbReference type="InterPro" id="IPR024072">
    <property type="entry name" value="DHFR-like_dom_sf"/>
</dbReference>
<feature type="binding site" evidence="9">
    <location>
        <begin position="100"/>
        <end position="102"/>
    </location>
    <ligand>
        <name>GTP</name>
        <dbReference type="ChEBI" id="CHEBI:37565"/>
    </ligand>
</feature>
<accession>A0ABP6P5T5</accession>
<feature type="binding site" evidence="9">
    <location>
        <position position="74"/>
    </location>
    <ligand>
        <name>Zn(2+)</name>
        <dbReference type="ChEBI" id="CHEBI:29105"/>
        <note>catalytic</note>
    </ligand>
</feature>
<keyword evidence="2 9" id="KW-0686">Riboflavin biosynthesis</keyword>
<dbReference type="RefSeq" id="WP_344688839.1">
    <property type="nucleotide sequence ID" value="NZ_BAAAVV010000004.1"/>
</dbReference>
<comment type="catalytic activity">
    <reaction evidence="8 9">
        <text>GTP + 4 H2O = 2,5-diamino-6-hydroxy-4-(5-phosphoribosylamino)-pyrimidine + formate + 2 phosphate + 3 H(+)</text>
        <dbReference type="Rhea" id="RHEA:23704"/>
        <dbReference type="ChEBI" id="CHEBI:15377"/>
        <dbReference type="ChEBI" id="CHEBI:15378"/>
        <dbReference type="ChEBI" id="CHEBI:15740"/>
        <dbReference type="ChEBI" id="CHEBI:37565"/>
        <dbReference type="ChEBI" id="CHEBI:43474"/>
        <dbReference type="ChEBI" id="CHEBI:58614"/>
        <dbReference type="EC" id="3.5.4.25"/>
    </reaction>
</comment>
<evidence type="ECO:0000256" key="5">
    <source>
        <dbReference type="ARBA" id="ARBA00022801"/>
    </source>
</evidence>
<evidence type="ECO:0000256" key="1">
    <source>
        <dbReference type="ARBA" id="ARBA00004853"/>
    </source>
</evidence>
<dbReference type="HAMAP" id="MF_00179">
    <property type="entry name" value="RibA"/>
    <property type="match status" value="1"/>
</dbReference>
<evidence type="ECO:0000256" key="9">
    <source>
        <dbReference type="HAMAP-Rule" id="MF_00179"/>
    </source>
</evidence>
<keyword evidence="7 9" id="KW-0342">GTP-binding</keyword>
<feature type="binding site" evidence="9">
    <location>
        <position position="61"/>
    </location>
    <ligand>
        <name>Zn(2+)</name>
        <dbReference type="ChEBI" id="CHEBI:29105"/>
        <note>catalytic</note>
    </ligand>
</feature>
<dbReference type="EC" id="3.5.4.25" evidence="9"/>
<dbReference type="InterPro" id="IPR036144">
    <property type="entry name" value="RibA-like_sf"/>
</dbReference>
<comment type="pathway">
    <text evidence="1 9">Cofactor biosynthesis; riboflavin biosynthesis; 5-amino-6-(D-ribitylamino)uracil from GTP: step 1/4.</text>
</comment>
<dbReference type="InterPro" id="IPR032677">
    <property type="entry name" value="GTP_cyclohydro_II"/>
</dbReference>
<evidence type="ECO:0000259" key="10">
    <source>
        <dbReference type="Pfam" id="PF00925"/>
    </source>
</evidence>
<dbReference type="NCBIfam" id="TIGR00505">
    <property type="entry name" value="ribA"/>
    <property type="match status" value="1"/>
</dbReference>
<organism evidence="12 13">
    <name type="scientific">Blastococcus jejuensis</name>
    <dbReference type="NCBI Taxonomy" id="351224"/>
    <lineage>
        <taxon>Bacteria</taxon>
        <taxon>Bacillati</taxon>
        <taxon>Actinomycetota</taxon>
        <taxon>Actinomycetes</taxon>
        <taxon>Geodermatophilales</taxon>
        <taxon>Geodermatophilaceae</taxon>
        <taxon>Blastococcus</taxon>
    </lineage>
</organism>
<dbReference type="PANTHER" id="PTHR21327">
    <property type="entry name" value="GTP CYCLOHYDROLASE II-RELATED"/>
    <property type="match status" value="1"/>
</dbReference>
<feature type="binding site" evidence="9">
    <location>
        <position position="72"/>
    </location>
    <ligand>
        <name>Zn(2+)</name>
        <dbReference type="ChEBI" id="CHEBI:29105"/>
        <note>catalytic</note>
    </ligand>
</feature>
<feature type="binding site" evidence="9">
    <location>
        <position position="122"/>
    </location>
    <ligand>
        <name>GTP</name>
        <dbReference type="ChEBI" id="CHEBI:37565"/>
    </ligand>
</feature>
<feature type="binding site" evidence="9">
    <location>
        <position position="162"/>
    </location>
    <ligand>
        <name>GTP</name>
        <dbReference type="ChEBI" id="CHEBI:37565"/>
    </ligand>
</feature>
<evidence type="ECO:0000256" key="4">
    <source>
        <dbReference type="ARBA" id="ARBA00022741"/>
    </source>
</evidence>
<evidence type="ECO:0000259" key="11">
    <source>
        <dbReference type="Pfam" id="PF01872"/>
    </source>
</evidence>
<evidence type="ECO:0000256" key="7">
    <source>
        <dbReference type="ARBA" id="ARBA00023134"/>
    </source>
</evidence>
<dbReference type="Proteomes" id="UP001499924">
    <property type="component" value="Unassembled WGS sequence"/>
</dbReference>
<dbReference type="NCBIfam" id="NF001591">
    <property type="entry name" value="PRK00393.1"/>
    <property type="match status" value="1"/>
</dbReference>
<feature type="active site" description="Nucleophile" evidence="9">
    <location>
        <position position="136"/>
    </location>
</feature>
<dbReference type="PANTHER" id="PTHR21327:SF18">
    <property type="entry name" value="3,4-DIHYDROXY-2-BUTANONE 4-PHOSPHATE SYNTHASE"/>
    <property type="match status" value="1"/>
</dbReference>
<comment type="similarity">
    <text evidence="9">Belongs to the GTP cyclohydrolase II family.</text>
</comment>
<evidence type="ECO:0000256" key="8">
    <source>
        <dbReference type="ARBA" id="ARBA00049295"/>
    </source>
</evidence>
<dbReference type="CDD" id="cd00641">
    <property type="entry name" value="GTP_cyclohydro2"/>
    <property type="match status" value="1"/>
</dbReference>
<comment type="caution">
    <text evidence="12">The sequence shown here is derived from an EMBL/GenBank/DDBJ whole genome shotgun (WGS) entry which is preliminary data.</text>
</comment>
<evidence type="ECO:0000256" key="2">
    <source>
        <dbReference type="ARBA" id="ARBA00022619"/>
    </source>
</evidence>
<protein>
    <recommendedName>
        <fullName evidence="9">GTP cyclohydrolase-2</fullName>
        <ecNumber evidence="9">3.5.4.25</ecNumber>
    </recommendedName>
    <alternativeName>
        <fullName evidence="9">GTP cyclohydrolase II</fullName>
    </alternativeName>
</protein>
<comment type="function">
    <text evidence="9">Catalyzes the conversion of GTP to 2,5-diamino-6-ribosylamino-4(3H)-pyrimidinone 5'-phosphate (DARP), formate and pyrophosphate.</text>
</comment>
<dbReference type="InterPro" id="IPR000926">
    <property type="entry name" value="RibA"/>
</dbReference>
<dbReference type="Gene3D" id="3.40.430.10">
    <property type="entry name" value="Dihydrofolate Reductase, subunit A"/>
    <property type="match status" value="1"/>
</dbReference>
<feature type="domain" description="Bacterial bifunctional deaminase-reductase C-terminal" evidence="11">
    <location>
        <begin position="232"/>
        <end position="437"/>
    </location>
</feature>
<dbReference type="InterPro" id="IPR011549">
    <property type="entry name" value="RibD_C"/>
</dbReference>
<evidence type="ECO:0000256" key="3">
    <source>
        <dbReference type="ARBA" id="ARBA00022723"/>
    </source>
</evidence>
<dbReference type="Pfam" id="PF00925">
    <property type="entry name" value="GTP_cyclohydro2"/>
    <property type="match status" value="1"/>
</dbReference>
<evidence type="ECO:0000256" key="6">
    <source>
        <dbReference type="ARBA" id="ARBA00022833"/>
    </source>
</evidence>
<dbReference type="SUPFAM" id="SSF142695">
    <property type="entry name" value="RibA-like"/>
    <property type="match status" value="1"/>
</dbReference>
<name>A0ABP6P5T5_9ACTN</name>
<feature type="active site" description="Proton acceptor" evidence="9">
    <location>
        <position position="134"/>
    </location>
</feature>
<keyword evidence="4 9" id="KW-0547">Nucleotide-binding</keyword>
<dbReference type="InterPro" id="IPR002734">
    <property type="entry name" value="RibDG_C"/>
</dbReference>
<feature type="binding site" evidence="9">
    <location>
        <position position="77"/>
    </location>
    <ligand>
        <name>GTP</name>
        <dbReference type="ChEBI" id="CHEBI:37565"/>
    </ligand>
</feature>
<evidence type="ECO:0000313" key="12">
    <source>
        <dbReference type="EMBL" id="GAA3168332.1"/>
    </source>
</evidence>
<keyword evidence="3 9" id="KW-0479">Metal-binding</keyword>
<feature type="binding site" evidence="9">
    <location>
        <begin position="56"/>
        <end position="60"/>
    </location>
    <ligand>
        <name>GTP</name>
        <dbReference type="ChEBI" id="CHEBI:37565"/>
    </ligand>
</feature>
<dbReference type="NCBIfam" id="TIGR00227">
    <property type="entry name" value="ribD_Cterm"/>
    <property type="match status" value="1"/>
</dbReference>
<proteinExistence type="inferred from homology"/>
<reference evidence="13" key="1">
    <citation type="journal article" date="2019" name="Int. J. Syst. Evol. Microbiol.">
        <title>The Global Catalogue of Microorganisms (GCM) 10K type strain sequencing project: providing services to taxonomists for standard genome sequencing and annotation.</title>
        <authorList>
            <consortium name="The Broad Institute Genomics Platform"/>
            <consortium name="The Broad Institute Genome Sequencing Center for Infectious Disease"/>
            <person name="Wu L."/>
            <person name="Ma J."/>
        </authorList>
    </citation>
    <scope>NUCLEOTIDE SEQUENCE [LARGE SCALE GENOMIC DNA]</scope>
    <source>
        <strain evidence="13">JCM 15614</strain>
    </source>
</reference>
<comment type="cofactor">
    <cofactor evidence="9">
        <name>Zn(2+)</name>
        <dbReference type="ChEBI" id="CHEBI:29105"/>
    </cofactor>
    <text evidence="9">Binds 1 zinc ion per subunit.</text>
</comment>